<keyword evidence="3" id="KW-1185">Reference proteome</keyword>
<name>M1DPX5_SOLTU</name>
<evidence type="ECO:0000313" key="3">
    <source>
        <dbReference type="Proteomes" id="UP000011115"/>
    </source>
</evidence>
<dbReference type="Gramene" id="PGSC0003DMT400092496">
    <property type="protein sequence ID" value="PGSC0003DMT400092496"/>
    <property type="gene ID" value="PGSC0003DMG400042067"/>
</dbReference>
<dbReference type="PaxDb" id="4113-PGSC0003DMT400092496"/>
<accession>M1DPX5</accession>
<dbReference type="EnsemblPlants" id="PGSC0003DMT400092496">
    <property type="protein sequence ID" value="PGSC0003DMT400092496"/>
    <property type="gene ID" value="PGSC0003DMG400042067"/>
</dbReference>
<sequence>MNYLPPTRGSVNAKGKKQVMESSSSSSSSLDNMGIESTHLTSSESEGEEAAGSKTQVHTLESEGGLMNQRRAKLRSKEIHDPLARLLAPPTPPTPAAVQTPQVPPTPAYLHRSMN</sequence>
<feature type="region of interest" description="Disordered" evidence="1">
    <location>
        <begin position="1"/>
        <end position="115"/>
    </location>
</feature>
<organism evidence="2 3">
    <name type="scientific">Solanum tuberosum</name>
    <name type="common">Potato</name>
    <dbReference type="NCBI Taxonomy" id="4113"/>
    <lineage>
        <taxon>Eukaryota</taxon>
        <taxon>Viridiplantae</taxon>
        <taxon>Streptophyta</taxon>
        <taxon>Embryophyta</taxon>
        <taxon>Tracheophyta</taxon>
        <taxon>Spermatophyta</taxon>
        <taxon>Magnoliopsida</taxon>
        <taxon>eudicotyledons</taxon>
        <taxon>Gunneridae</taxon>
        <taxon>Pentapetalae</taxon>
        <taxon>asterids</taxon>
        <taxon>lamiids</taxon>
        <taxon>Solanales</taxon>
        <taxon>Solanaceae</taxon>
        <taxon>Solanoideae</taxon>
        <taxon>Solaneae</taxon>
        <taxon>Solanum</taxon>
    </lineage>
</organism>
<protein>
    <submittedName>
        <fullName evidence="2">Uncharacterized protein</fullName>
    </submittedName>
</protein>
<evidence type="ECO:0000256" key="1">
    <source>
        <dbReference type="SAM" id="MobiDB-lite"/>
    </source>
</evidence>
<dbReference type="InParanoid" id="M1DPX5"/>
<reference evidence="2" key="2">
    <citation type="submission" date="2015-06" db="UniProtKB">
        <authorList>
            <consortium name="EnsemblPlants"/>
        </authorList>
    </citation>
    <scope>IDENTIFICATION</scope>
    <source>
        <strain evidence="2">DM1-3 516 R44</strain>
    </source>
</reference>
<proteinExistence type="predicted"/>
<dbReference type="Proteomes" id="UP000011115">
    <property type="component" value="Unassembled WGS sequence"/>
</dbReference>
<evidence type="ECO:0000313" key="2">
    <source>
        <dbReference type="EnsemblPlants" id="PGSC0003DMT400092496"/>
    </source>
</evidence>
<dbReference type="HOGENOM" id="CLU_2113294_0_0_1"/>
<dbReference type="AlphaFoldDB" id="M1DPX5"/>
<reference evidence="3" key="1">
    <citation type="journal article" date="2011" name="Nature">
        <title>Genome sequence and analysis of the tuber crop potato.</title>
        <authorList>
            <consortium name="The Potato Genome Sequencing Consortium"/>
        </authorList>
    </citation>
    <scope>NUCLEOTIDE SEQUENCE [LARGE SCALE GENOMIC DNA]</scope>
    <source>
        <strain evidence="3">cv. DM1-3 516 R44</strain>
    </source>
</reference>